<keyword evidence="5 6" id="KW-0472">Membrane</keyword>
<evidence type="ECO:0000256" key="6">
    <source>
        <dbReference type="SAM" id="Phobius"/>
    </source>
</evidence>
<dbReference type="PANTHER" id="PTHR33529:SF2">
    <property type="entry name" value="LIPOPOLYSACCHARIDE EXPORT SYSTEM PERMEASE PROTEIN LPTG"/>
    <property type="match status" value="1"/>
</dbReference>
<dbReference type="AlphaFoldDB" id="A0A1Y5R7T9"/>
<evidence type="ECO:0000256" key="2">
    <source>
        <dbReference type="ARBA" id="ARBA00022475"/>
    </source>
</evidence>
<dbReference type="OrthoDB" id="9798468at2"/>
<dbReference type="Pfam" id="PF03739">
    <property type="entry name" value="LptF_LptG"/>
    <property type="match status" value="1"/>
</dbReference>
<keyword evidence="4 6" id="KW-1133">Transmembrane helix</keyword>
<dbReference type="InterPro" id="IPR005495">
    <property type="entry name" value="LptG/LptF_permease"/>
</dbReference>
<dbReference type="GO" id="GO:0043190">
    <property type="term" value="C:ATP-binding cassette (ABC) transporter complex"/>
    <property type="evidence" value="ECO:0007669"/>
    <property type="project" value="InterPro"/>
</dbReference>
<keyword evidence="3 6" id="KW-0812">Transmembrane</keyword>
<sequence>MILHLYFARRFMRYVLIVGFAFTVLMQMFDMVEQLRKFGGKDVPFGEIFELSLLRLPAGLYQILPLIVILATLALYLSLARSSELVVTRAAGRSAVVSLISPVIAALLLGCFSVAVLNPIVAGTQKRYELLENSYRSGERSVLSISNEGLWLRQGNSEGQTVIRAAESNLDGTLLRGVTFISFDTDGTPKERIEAEEAALSAGRWALQNAKVWSLSTTDNPERDARTYETLDLASNLTRQQIRDSFGTPSAIPIWDLPRFINSLKNAGFSPRQHQVWFHMELASPLFLAAMVLIGAAFTMRHTRFGRTGIMVLAAILMGFGLFFIRNFAQVLGESGQIPIGVAAWTPPVAGICLALGLILHLEDG</sequence>
<dbReference type="PANTHER" id="PTHR33529">
    <property type="entry name" value="SLR0882 PROTEIN-RELATED"/>
    <property type="match status" value="1"/>
</dbReference>
<name>A0A1Y5R7T9_9RHOB</name>
<dbReference type="GO" id="GO:0015920">
    <property type="term" value="P:lipopolysaccharide transport"/>
    <property type="evidence" value="ECO:0007669"/>
    <property type="project" value="TreeGrafter"/>
</dbReference>
<feature type="transmembrane region" description="Helical" evidence="6">
    <location>
        <begin position="59"/>
        <end position="79"/>
    </location>
</feature>
<dbReference type="GO" id="GO:0055085">
    <property type="term" value="P:transmembrane transport"/>
    <property type="evidence" value="ECO:0007669"/>
    <property type="project" value="InterPro"/>
</dbReference>
<feature type="transmembrane region" description="Helical" evidence="6">
    <location>
        <begin position="340"/>
        <end position="362"/>
    </location>
</feature>
<comment type="subcellular location">
    <subcellularLocation>
        <location evidence="1">Cell membrane</location>
        <topology evidence="1">Multi-pass membrane protein</topology>
    </subcellularLocation>
</comment>
<keyword evidence="8" id="KW-1185">Reference proteome</keyword>
<evidence type="ECO:0000256" key="5">
    <source>
        <dbReference type="ARBA" id="ARBA00023136"/>
    </source>
</evidence>
<dbReference type="InterPro" id="IPR030923">
    <property type="entry name" value="LptG"/>
</dbReference>
<dbReference type="NCBIfam" id="TIGR04408">
    <property type="entry name" value="LptG_lptG"/>
    <property type="match status" value="1"/>
</dbReference>
<feature type="transmembrane region" description="Helical" evidence="6">
    <location>
        <begin position="310"/>
        <end position="328"/>
    </location>
</feature>
<accession>A0A1Y5R7T9</accession>
<evidence type="ECO:0000313" key="7">
    <source>
        <dbReference type="EMBL" id="SLN11139.1"/>
    </source>
</evidence>
<proteinExistence type="predicted"/>
<keyword evidence="2" id="KW-1003">Cell membrane</keyword>
<reference evidence="7 8" key="1">
    <citation type="submission" date="2017-03" db="EMBL/GenBank/DDBJ databases">
        <authorList>
            <person name="Afonso C.L."/>
            <person name="Miller P.J."/>
            <person name="Scott M.A."/>
            <person name="Spackman E."/>
            <person name="Goraichik I."/>
            <person name="Dimitrov K.M."/>
            <person name="Suarez D.L."/>
            <person name="Swayne D.E."/>
        </authorList>
    </citation>
    <scope>NUCLEOTIDE SEQUENCE [LARGE SCALE GENOMIC DNA]</scope>
    <source>
        <strain evidence="7 8">CECT 7680</strain>
    </source>
</reference>
<evidence type="ECO:0000256" key="4">
    <source>
        <dbReference type="ARBA" id="ARBA00022989"/>
    </source>
</evidence>
<evidence type="ECO:0000313" key="8">
    <source>
        <dbReference type="Proteomes" id="UP000193409"/>
    </source>
</evidence>
<feature type="transmembrane region" description="Helical" evidence="6">
    <location>
        <begin position="12"/>
        <end position="29"/>
    </location>
</feature>
<gene>
    <name evidence="7" type="primary">lptG</name>
    <name evidence="7" type="ORF">PSA7680_00102</name>
</gene>
<dbReference type="EMBL" id="FWFQ01000001">
    <property type="protein sequence ID" value="SLN11139.1"/>
    <property type="molecule type" value="Genomic_DNA"/>
</dbReference>
<organism evidence="7 8">
    <name type="scientific">Pseudoruegeria aquimaris</name>
    <dbReference type="NCBI Taxonomy" id="393663"/>
    <lineage>
        <taxon>Bacteria</taxon>
        <taxon>Pseudomonadati</taxon>
        <taxon>Pseudomonadota</taxon>
        <taxon>Alphaproteobacteria</taxon>
        <taxon>Rhodobacterales</taxon>
        <taxon>Roseobacteraceae</taxon>
        <taxon>Pseudoruegeria</taxon>
    </lineage>
</organism>
<evidence type="ECO:0000256" key="3">
    <source>
        <dbReference type="ARBA" id="ARBA00022692"/>
    </source>
</evidence>
<feature type="transmembrane region" description="Helical" evidence="6">
    <location>
        <begin position="276"/>
        <end position="298"/>
    </location>
</feature>
<protein>
    <submittedName>
        <fullName evidence="7">Lipopolysaccharide export system permease protein LptG</fullName>
    </submittedName>
</protein>
<feature type="transmembrane region" description="Helical" evidence="6">
    <location>
        <begin position="91"/>
        <end position="117"/>
    </location>
</feature>
<dbReference type="RefSeq" id="WP_085866706.1">
    <property type="nucleotide sequence ID" value="NZ_FWFQ01000001.1"/>
</dbReference>
<evidence type="ECO:0000256" key="1">
    <source>
        <dbReference type="ARBA" id="ARBA00004651"/>
    </source>
</evidence>
<dbReference type="Proteomes" id="UP000193409">
    <property type="component" value="Unassembled WGS sequence"/>
</dbReference>